<dbReference type="EMBL" id="FRAG01000012">
    <property type="protein sequence ID" value="SHJ86914.1"/>
    <property type="molecule type" value="Genomic_DNA"/>
</dbReference>
<gene>
    <name evidence="1" type="ORF">SAMN02745912_01426</name>
</gene>
<keyword evidence="2" id="KW-1185">Reference proteome</keyword>
<evidence type="ECO:0000313" key="1">
    <source>
        <dbReference type="EMBL" id="SHJ86914.1"/>
    </source>
</evidence>
<dbReference type="AlphaFoldDB" id="A0A1M6MTX8"/>
<accession>A0A1M6MTX8</accession>
<protein>
    <submittedName>
        <fullName evidence="1">Uncharacterized protein</fullName>
    </submittedName>
</protein>
<evidence type="ECO:0000313" key="2">
    <source>
        <dbReference type="Proteomes" id="UP000184465"/>
    </source>
</evidence>
<name>A0A1M6MTX8_PARC5</name>
<sequence length="39" mass="4383">MLMRMSLKLGTYNASIDALLSYITKLLQITKLVVNIANK</sequence>
<proteinExistence type="predicted"/>
<dbReference type="Proteomes" id="UP000184465">
    <property type="component" value="Unassembled WGS sequence"/>
</dbReference>
<organism evidence="1 2">
    <name type="scientific">Paramaledivibacter caminithermalis (strain DSM 15212 / CIP 107654 / DViRD3)</name>
    <name type="common">Clostridium caminithermale</name>
    <dbReference type="NCBI Taxonomy" id="1121301"/>
    <lineage>
        <taxon>Bacteria</taxon>
        <taxon>Bacillati</taxon>
        <taxon>Bacillota</taxon>
        <taxon>Clostridia</taxon>
        <taxon>Peptostreptococcales</taxon>
        <taxon>Caminicellaceae</taxon>
        <taxon>Paramaledivibacter</taxon>
    </lineage>
</organism>
<reference evidence="1 2" key="1">
    <citation type="submission" date="2016-11" db="EMBL/GenBank/DDBJ databases">
        <authorList>
            <person name="Jaros S."/>
            <person name="Januszkiewicz K."/>
            <person name="Wedrychowicz H."/>
        </authorList>
    </citation>
    <scope>NUCLEOTIDE SEQUENCE [LARGE SCALE GENOMIC DNA]</scope>
    <source>
        <strain evidence="1 2">DSM 15212</strain>
    </source>
</reference>